<evidence type="ECO:0000256" key="28">
    <source>
        <dbReference type="SAM" id="SignalP"/>
    </source>
</evidence>
<proteinExistence type="predicted"/>
<keyword evidence="19" id="KW-0753">Steroid metabolism</keyword>
<dbReference type="Pfam" id="PF12947">
    <property type="entry name" value="EGF_3"/>
    <property type="match status" value="1"/>
</dbReference>
<dbReference type="InterPro" id="IPR049883">
    <property type="entry name" value="NOTCH1_EGF-like"/>
</dbReference>
<feature type="domain" description="EGF-like" evidence="30">
    <location>
        <begin position="475"/>
        <end position="511"/>
    </location>
</feature>
<comment type="caution">
    <text evidence="27">Lacks conserved residue(s) required for the propagation of feature annotation.</text>
</comment>
<gene>
    <name evidence="31" type="ORF">KP79_PYT04654</name>
</gene>
<keyword evidence="20" id="KW-0458">Lysosome</keyword>
<evidence type="ECO:0000256" key="16">
    <source>
        <dbReference type="ARBA" id="ARBA00023157"/>
    </source>
</evidence>
<dbReference type="Gene3D" id="2.10.25.10">
    <property type="entry name" value="Laminin"/>
    <property type="match status" value="7"/>
</dbReference>
<evidence type="ECO:0000256" key="27">
    <source>
        <dbReference type="PROSITE-ProRule" id="PRU00076"/>
    </source>
</evidence>
<dbReference type="Pfam" id="PF07645">
    <property type="entry name" value="EGF_CA"/>
    <property type="match status" value="2"/>
</dbReference>
<feature type="domain" description="CUB" evidence="29">
    <location>
        <begin position="3542"/>
        <end position="3653"/>
    </location>
</feature>
<evidence type="ECO:0000256" key="25">
    <source>
        <dbReference type="ARBA" id="ARBA00049703"/>
    </source>
</evidence>
<keyword evidence="3" id="KW-0813">Transport</keyword>
<evidence type="ECO:0000259" key="30">
    <source>
        <dbReference type="PROSITE" id="PS50026"/>
    </source>
</evidence>
<feature type="domain" description="CUB" evidence="29">
    <location>
        <begin position="2165"/>
        <end position="2284"/>
    </location>
</feature>
<feature type="domain" description="CUB" evidence="29">
    <location>
        <begin position="3306"/>
        <end position="3422"/>
    </location>
</feature>
<keyword evidence="32" id="KW-1185">Reference proteome</keyword>
<feature type="domain" description="EGF-like" evidence="30">
    <location>
        <begin position="206"/>
        <end position="242"/>
    </location>
</feature>
<feature type="domain" description="EGF-like" evidence="30">
    <location>
        <begin position="427"/>
        <end position="470"/>
    </location>
</feature>
<dbReference type="Pfam" id="PF12661">
    <property type="entry name" value="hEGF"/>
    <property type="match status" value="1"/>
</dbReference>
<dbReference type="SUPFAM" id="SSF57196">
    <property type="entry name" value="EGF/Laminin"/>
    <property type="match status" value="4"/>
</dbReference>
<feature type="domain" description="CUB" evidence="29">
    <location>
        <begin position="2642"/>
        <end position="2759"/>
    </location>
</feature>
<dbReference type="Pfam" id="PF00431">
    <property type="entry name" value="CUB"/>
    <property type="match status" value="25"/>
</dbReference>
<feature type="domain" description="CUB" evidence="29">
    <location>
        <begin position="555"/>
        <end position="671"/>
    </location>
</feature>
<dbReference type="InterPro" id="IPR035914">
    <property type="entry name" value="Sperma_CUB_dom_sf"/>
</dbReference>
<keyword evidence="12" id="KW-0967">Endosome</keyword>
<evidence type="ECO:0000256" key="7">
    <source>
        <dbReference type="ARBA" id="ARBA00022553"/>
    </source>
</evidence>
<sequence>MADHAFRTVWIVLLLLTCASYTLQNTRQKRQISPQQPKIITTDGHLVFQTGINHNITFKSTAGGYVNVNGENLVSLAQTVKSNKQAIDELKAFPTEIPSNIEGRLTSVEERLNNLQPTGGVQTQLISLANRLNMLETANLVTRLATIEQQMTGLQNIPSSLTTLTTRVSALERSVRTSRNDRTRWRINRRVRTLQTQVTNLRSLLTQNECSSNPCRNGGTCIDRYNAYSCRCLPAWKGENCDEDVNECSEYAGTDRGCQNGATCVNNRGGFSCQCTSNYHGIRCTETHADCTGASTQELCGHGTCINTVRVVPGQPKYHCVCEDGWTTSGSDPACNTDVDECDSDRPAVCSADPPVPCVNVPGTFYCGQCPTGYSGNGFNCADINECATNNGGCSLSPRVDCVNTRGSRTCGPCPTGYVGDGQTCNWVGVCSTNNGGCHPQASCQESPGVLTCTCPPGYVGNGIGSSGCVSQGPVTGPCSSNPCRNGAACQTNGNSFLCVCIPGYQGQQCETNINECASSPCQNGGTCTDQVNGYTCQCNTAYSGINCQEEQQTCGGHRSGETGTITFPTTPGTTYPHGLSCAYRITTTPGMIVMMTFTSFSVEAHATCGYDFLQINDGPTAASYTLGRYCGSTLPNNGQPINSTQHQMYFWFFTDVSVSDTGFSATWTSAPPVCGGRLANQLHGSINSPGYPGNYPHDRTCSWEISVPPGNNIMFTFATLALESHPNCSYDYLEIRDGPLPSSQILQRYCNTSQPPPLSTTGPSAFVKFHSDATLSDHGFHITYVTVSAGDQCGGVLTSETGVLTSPNYPGYYDHNGYCAWSIYATPGDSISLTFTDMDLENGGCSYDYVEVRDGDNEDAPLFGRYCGSSIPSTLVTSGNHMFIEFRTDGSVRDNGFRAQWTSVCGGLYTSLLGTFSSPNFPNPYPHNKECIYTINQQNGFGVTLTFTSFDVEGTSGSSCPFDYVEVRDGSTETAPLLGHFCGSEIPDPVISSQSNMWVKFVTDHSVQNLGFSASYVGAPIPCGMVLTDTSGTIQSPGHPNIYPHGANCTWRITVDAGLVIRLTFATFTLEGSGSSCYFDYVDIYDNSSAVESSRLGRYCGQTIPPSMTSTDNVMTITFRSDSSVAHEGFTASYVTLNASTICGGTFTTSTGIITSPNFPDNYPHQRECVWTIIAPMNIQVLLNVTDFQLESHANCMFDFLEIRNGGFEDSPLVNKYCGNTIDTIIQSHSNRMWLKFQSDGSLSARGFRIMYEATATGCGADLNTPTGSFISPNYPNTYSHNAECFWTITVSRGSQIILNITDIDMEGSSSSTCYFDYILIRDGTSTGRQLGKFCGTTIPGAIQSSANLLWVKYKTDYSVAGRGFHISYRTVCNVRLTGFSGVIESPNFPQPYPHNRNCTWIIETSQGNTISAAFSHFDVETHHSCAWDYLQIRDGELTSSASLGRFCGTNLPAPVNSTSSKMLVHFMSDFSVASNGFRLEYVTNGCGGYLVNPTGNFTSPNYPSNYPHARVCEWQINLATGVRIELTLNDFDFEPHVNCGYDGLEIYGGMDSASPLLITLCHTQTQPQVFTSTGNQMLIRFRSDVSISGRGFHASYRSLPGGCGGNFSTPSGTLTSANYPNNYPHDTECVWLITVAPSRNILLTFNEFILEGSSSCYLDYVKVFDGPTMNNTLLMTHCGSSLPSPPSYRSSANQMLVRMRTDSSVSRKGFNATYVTGCGGTLTAEQDGEIMSPNYPGNYGPGSNCSWLILGDHAGRLETCVLSLFASYRSHTLVTYYRSRTLVPSYRSRTLVPSYRSRTLVTSYRSRTLVASYRSRTLVPSYRSRTLVASYRSRILVASYRSRTLVASYRSRTLVPSYMSCTLFASYRSRTLVASYRLRTLVASYRSRTLVTSYTSRTLVTSYRSCTVASYRSHTSVASYRWRTLVASYRSSTLVASYRSRLLVPSYMSFTLVASYRSRTLVTSYRSRTLFRDGGAADSPEIARYCGLTIPDPVLTTTNQLRVEFHTDFSATGQGFLFDWQATSEVPPTTQPPGVSTTPMPGCGGIFSPSQYQMMTINSPGYPDGYADHLDCVWQLIAQPGYVVWFNVTDINLESHQSCRYDRLSVYDGPVVNNNYGPRLGQFCGRVGNAQPIQSTVSQMTLRFTTDFSINRTGFSVNVQTVCGGILRMPSGVLSSPSYPNSYPNNINCTWYVIVAIGRTIQVEFNGGFNVVGSGEACGGDSVQLLGGPSTTSPPIGNSLTGQYCGNVIPTPMNTSSNYLTVTFVSDGSGTGTGFQMQFTEVSVTCGGTLYLTDGVTSGYFTSPNYPNVYPHNVDCTWVITAPSSHSLQLDFVDNFYIEDHNQCRFDYIEVRDGGTINSPVLSHLCGSTTPSTVRSTGNVMFVRFRTDASVARAGFRAMYKIAECGGRIYGTSRAIMSPNYPSNYPSNSHCVWDIEAPTGHYLTFTFVNIDLEYSYNCTGDNRDFLEIRDINSTGPVLMRSCGHYNGDPIDTSDSFALVTFNSNAERNQAGFSIAFQASVEVCGGDKTTPTGTFTSPNFPGQYAHSRVCTWLITVQPGRRVSLTFDTFNLETGSNCRFDYVAVYDGILADSPMKARLCGETIPVLQESSGNTMKVVFRTDGSISNGGFRASYTSNNELVCGGTLTSNPGTITSPGYDTGANYTNNQQCVWVIANRNVTDTSVALRFYSFQLESHGNCNFDFLEIREGNSATSPLIGKYCGKTQAPPPIYSPSPYLWVRFRTDLSIVDRGFSLNYGFTGEEGVEFTNFSLEQHPNCVFDYVELFNGPFVDSPSVGKFCGTTAPPTFTSQYSAIRLIFKADVSISSQGFRLTYSFQSGGCGGLYHTNDGQITSPNYPQSYPHRTECVWDINVAPGYHVALTFNPPFDLESHAACSWDYVEVSNGLWNGSLLPLGRWCSNLTPPQQNSTTNRLVVKFRSDINTNGNGFSANWTVGCGSEFTELTGRIFSPGYPQQYENGLLCNYTIKTDPQRFIVLNFIVFELEAGGSRCQYDYLQAFTGNSSSGRRLGKFCGNTIPQAVSSLGTMFLQFRTDQSIVARGFILDYRTSECGGIYTGVYGYIQTPQQPSQYHHNANCTWLITVAPDRAIYFKFTAFDLEAHSSCRYDYVDLRDGGDLSSPLIGRYCGNVVPEMVRTTSNTLLVNFISDFSVAGTGFTAGYRTGFGVLQGCGGILNTTSGSFGSIDIDGSGRYENDQDCLWTIIVGDDQLVVLSIPTVDIESATACHFDSLKIYDGMGTTEPLIGTYCGTNAPGVIRSTSNFLTVRFSTDLSVTNAGFNATYTQTPSLCGGAVISSNVPQTITSPGASFFPPDEPIQCRWTVDAPNYNERVRFTMTTINLDSDSSCSNEYVEFRDSPLGYGGRSMHYCGSTPPNLFESVGQTAMINYKALRNGIGHGFSLTYQTATCNRTYSGYSGQIHSPGWPGNYPSNIYCEIVITGPPNTWLTLYFNAFSIESHRSCRFDYLQVRNGSAVTAPVAATLCGFAIPDPIFGTGNSLWLGFRTDGSLTHPGFDITYTASNSGMGCGGNITGINGSLTSPGYPGNYTERHSCRWLITVPGRRVVSATFTDLNLIGSPDCNRDSVAVYNGNSEQQPIFGQYCGNETPATLVASGNVMLVKFTTDGIGSAPGFRITFTS</sequence>
<evidence type="ECO:0000256" key="5">
    <source>
        <dbReference type="ARBA" id="ARBA00022536"/>
    </source>
</evidence>
<dbReference type="InterPro" id="IPR000152">
    <property type="entry name" value="EGF-type_Asp/Asn_hydroxyl_site"/>
</dbReference>
<dbReference type="PROSITE" id="PS01180">
    <property type="entry name" value="CUB"/>
    <property type="match status" value="26"/>
</dbReference>
<evidence type="ECO:0000313" key="31">
    <source>
        <dbReference type="EMBL" id="OWF48674.1"/>
    </source>
</evidence>
<dbReference type="EMBL" id="NEDP02003435">
    <property type="protein sequence ID" value="OWF48674.1"/>
    <property type="molecule type" value="Genomic_DNA"/>
</dbReference>
<accession>A0A210QIT7</accession>
<dbReference type="Proteomes" id="UP000242188">
    <property type="component" value="Unassembled WGS sequence"/>
</dbReference>
<feature type="chain" id="PRO_5012442587" description="Cubilin" evidence="28">
    <location>
        <begin position="25"/>
        <end position="3653"/>
    </location>
</feature>
<comment type="subcellular location">
    <subcellularLocation>
        <location evidence="2">Cell membrane</location>
        <topology evidence="2">Peripheral membrane protein</topology>
    </subcellularLocation>
    <subcellularLocation>
        <location evidence="1">Endosome</location>
    </subcellularLocation>
    <subcellularLocation>
        <location evidence="22">Lysosome membrane</location>
        <topology evidence="22">Peripheral membrane protein</topology>
    </subcellularLocation>
</comment>
<dbReference type="CDD" id="cd00053">
    <property type="entry name" value="EGF"/>
    <property type="match status" value="1"/>
</dbReference>
<keyword evidence="10 28" id="KW-0732">Signal</keyword>
<dbReference type="GO" id="GO:0031419">
    <property type="term" value="F:cobalamin binding"/>
    <property type="evidence" value="ECO:0007669"/>
    <property type="project" value="UniProtKB-KW"/>
</dbReference>
<comment type="subunit">
    <text evidence="25">Interacts with AMN. Component of the cubam complex composed of one CUBN trimer and one AMN chain. The cubam complex can dimerize. Interacts with LRP2 in a dual-receptor complex in a calcium-dependent manner. Found in a complex with PID1/PCLI1, LRP1 and CUBNI. Interacts with LRP1 and PID1/PCLI1.</text>
</comment>
<feature type="domain" description="CUB" evidence="29">
    <location>
        <begin position="2525"/>
        <end position="2637"/>
    </location>
</feature>
<dbReference type="FunFam" id="2.10.25.10:FF:000379">
    <property type="entry name" value="Cubilin"/>
    <property type="match status" value="1"/>
</dbReference>
<feature type="domain" description="CUB" evidence="29">
    <location>
        <begin position="1144"/>
        <end position="1256"/>
    </location>
</feature>
<feature type="domain" description="CUB" evidence="29">
    <location>
        <begin position="1260"/>
        <end position="1373"/>
    </location>
</feature>
<feature type="disulfide bond" evidence="26">
    <location>
        <begin position="675"/>
        <end position="702"/>
    </location>
</feature>
<evidence type="ECO:0000256" key="23">
    <source>
        <dbReference type="ARBA" id="ARBA00023878"/>
    </source>
</evidence>
<evidence type="ECO:0000256" key="17">
    <source>
        <dbReference type="ARBA" id="ARBA00023166"/>
    </source>
</evidence>
<dbReference type="FunFam" id="2.10.25.10:FF:000309">
    <property type="entry name" value="Uncharacterized protein, isoform A"/>
    <property type="match status" value="1"/>
</dbReference>
<evidence type="ECO:0000256" key="10">
    <source>
        <dbReference type="ARBA" id="ARBA00022729"/>
    </source>
</evidence>
<evidence type="ECO:0000256" key="22">
    <source>
        <dbReference type="ARBA" id="ARBA00023765"/>
    </source>
</evidence>
<dbReference type="PROSITE" id="PS01187">
    <property type="entry name" value="EGF_CA"/>
    <property type="match status" value="2"/>
</dbReference>
<evidence type="ECO:0000256" key="11">
    <source>
        <dbReference type="ARBA" id="ARBA00022737"/>
    </source>
</evidence>
<dbReference type="InterPro" id="IPR000859">
    <property type="entry name" value="CUB_dom"/>
</dbReference>
<keyword evidence="7" id="KW-0597">Phosphoprotein</keyword>
<dbReference type="FunFam" id="2.10.25.10:FF:000100">
    <property type="entry name" value="neurogenic locus notch homolog protein 3"/>
    <property type="match status" value="1"/>
</dbReference>
<dbReference type="Gene3D" id="2.60.120.290">
    <property type="entry name" value="Spermadhesin, CUB domain"/>
    <property type="match status" value="26"/>
</dbReference>
<evidence type="ECO:0000256" key="4">
    <source>
        <dbReference type="ARBA" id="ARBA00022475"/>
    </source>
</evidence>
<evidence type="ECO:0000313" key="32">
    <source>
        <dbReference type="Proteomes" id="UP000242188"/>
    </source>
</evidence>
<feature type="domain" description="CUB" evidence="29">
    <location>
        <begin position="1374"/>
        <end position="1486"/>
    </location>
</feature>
<keyword evidence="21" id="KW-0170">Cobalt</keyword>
<keyword evidence="9" id="KW-0165">Cleavage on pair of basic residues</keyword>
<evidence type="ECO:0000256" key="9">
    <source>
        <dbReference type="ARBA" id="ARBA00022685"/>
    </source>
</evidence>
<feature type="domain" description="CUB" evidence="29">
    <location>
        <begin position="1024"/>
        <end position="1138"/>
    </location>
</feature>
<feature type="disulfide bond" evidence="27">
    <location>
        <begin position="232"/>
        <end position="241"/>
    </location>
</feature>
<keyword evidence="13" id="KW-0653">Protein transport</keyword>
<comment type="caution">
    <text evidence="31">The sequence shown here is derived from an EMBL/GenBank/DDBJ whole genome shotgun (WGS) entry which is preliminary data.</text>
</comment>
<dbReference type="SUPFAM" id="SSF49854">
    <property type="entry name" value="Spermadhesin, CUB domain"/>
    <property type="match status" value="25"/>
</dbReference>
<evidence type="ECO:0000256" key="2">
    <source>
        <dbReference type="ARBA" id="ARBA00004202"/>
    </source>
</evidence>
<evidence type="ECO:0000256" key="26">
    <source>
        <dbReference type="PROSITE-ProRule" id="PRU00059"/>
    </source>
</evidence>
<dbReference type="PANTHER" id="PTHR24251:SF37">
    <property type="entry name" value="CUB DOMAIN-CONTAINING PROTEIN"/>
    <property type="match status" value="1"/>
</dbReference>
<feature type="domain" description="CUB" evidence="29">
    <location>
        <begin position="1720"/>
        <end position="1751"/>
    </location>
</feature>
<keyword evidence="18" id="KW-0325">Glycoprotein</keyword>
<keyword evidence="8" id="KW-0846">Cobalamin</keyword>
<feature type="signal peptide" evidence="28">
    <location>
        <begin position="1"/>
        <end position="24"/>
    </location>
</feature>
<evidence type="ECO:0000256" key="1">
    <source>
        <dbReference type="ARBA" id="ARBA00004177"/>
    </source>
</evidence>
<dbReference type="OrthoDB" id="6140479at2759"/>
<evidence type="ECO:0000256" key="15">
    <source>
        <dbReference type="ARBA" id="ARBA00023136"/>
    </source>
</evidence>
<feature type="domain" description="EGF-like" evidence="30">
    <location>
        <begin position="244"/>
        <end position="285"/>
    </location>
</feature>
<dbReference type="PROSITE" id="PS50026">
    <property type="entry name" value="EGF_3"/>
    <property type="match status" value="5"/>
</dbReference>
<dbReference type="FunFam" id="2.60.120.290:FF:000005">
    <property type="entry name" value="Procollagen C-endopeptidase enhancer 1"/>
    <property type="match status" value="4"/>
</dbReference>
<comment type="function">
    <text evidence="24">Endocytic receptor which plays a role in lipoprotein, vitamin and iron metabolism by facilitating their uptake. Acts together with LRP2 to mediate endocytosis of high-density lipoproteins, GC, hemoglobin, ALB, TF and SCGB1A1. Acts together with AMN to mediate endocytosis of the CBLIF-cobalamin complex. Binds to ALB, MB, Kappa and lambda-light chains, TF, hemoglobin, GC, SCGB1A1, APOA1, high density lipoprotein, and the CBLIF-cobalamin complex. Ligand binding requires calcium. Serves as important transporter in several absorptive epithelia, including intestine, renal proximal tubules and embryonic yolk sac. May play an important role in the development of the peri-implantation embryo through internalization of APOA1 and cholesterol. Binds to LGALS3 at the maternal-fetal interface.</text>
</comment>
<feature type="domain" description="CUB" evidence="29">
    <location>
        <begin position="2840"/>
        <end position="2954"/>
    </location>
</feature>
<feature type="disulfide bond" evidence="27">
    <location>
        <begin position="275"/>
        <end position="284"/>
    </location>
</feature>
<evidence type="ECO:0000256" key="19">
    <source>
        <dbReference type="ARBA" id="ARBA00023221"/>
    </source>
</evidence>
<dbReference type="SMART" id="SM00181">
    <property type="entry name" value="EGF"/>
    <property type="match status" value="8"/>
</dbReference>
<keyword evidence="6" id="KW-0153">Cholesterol metabolism</keyword>
<dbReference type="PROSITE" id="PS00022">
    <property type="entry name" value="EGF_1"/>
    <property type="match status" value="4"/>
</dbReference>
<feature type="domain" description="CUB" evidence="29">
    <location>
        <begin position="675"/>
        <end position="788"/>
    </location>
</feature>
<feature type="domain" description="CUB" evidence="29">
    <location>
        <begin position="1974"/>
        <end position="2025"/>
    </location>
</feature>
<feature type="domain" description="CUB" evidence="29">
    <location>
        <begin position="906"/>
        <end position="1020"/>
    </location>
</feature>
<evidence type="ECO:0000256" key="3">
    <source>
        <dbReference type="ARBA" id="ARBA00022448"/>
    </source>
</evidence>
<keyword evidence="11" id="KW-0677">Repeat</keyword>
<feature type="domain" description="CUB" evidence="29">
    <location>
        <begin position="3424"/>
        <end position="3536"/>
    </location>
</feature>
<evidence type="ECO:0000256" key="12">
    <source>
        <dbReference type="ARBA" id="ARBA00022753"/>
    </source>
</evidence>
<feature type="domain" description="CUB" evidence="29">
    <location>
        <begin position="2288"/>
        <end position="2405"/>
    </location>
</feature>
<evidence type="ECO:0000256" key="20">
    <source>
        <dbReference type="ARBA" id="ARBA00023228"/>
    </source>
</evidence>
<name>A0A210QIT7_MIZYE</name>
<feature type="domain" description="EGF-like" evidence="30">
    <location>
        <begin position="513"/>
        <end position="549"/>
    </location>
</feature>
<dbReference type="Pfam" id="PF00008">
    <property type="entry name" value="EGF"/>
    <property type="match status" value="2"/>
</dbReference>
<feature type="disulfide bond" evidence="27">
    <location>
        <begin position="501"/>
        <end position="510"/>
    </location>
</feature>
<evidence type="ECO:0000256" key="24">
    <source>
        <dbReference type="ARBA" id="ARBA00049611"/>
    </source>
</evidence>
<dbReference type="InterPro" id="IPR001881">
    <property type="entry name" value="EGF-like_Ca-bd_dom"/>
</dbReference>
<dbReference type="InterPro" id="IPR018097">
    <property type="entry name" value="EGF_Ca-bd_CS"/>
</dbReference>
<feature type="domain" description="CUB" evidence="29">
    <location>
        <begin position="2955"/>
        <end position="3067"/>
    </location>
</feature>
<keyword evidence="14" id="KW-0443">Lipid metabolism</keyword>
<feature type="domain" description="CUB" evidence="29">
    <location>
        <begin position="2045"/>
        <end position="2164"/>
    </location>
</feature>
<feature type="disulfide bond" evidence="26">
    <location>
        <begin position="555"/>
        <end position="582"/>
    </location>
</feature>
<feature type="domain" description="CUB" evidence="29">
    <location>
        <begin position="794"/>
        <end position="905"/>
    </location>
</feature>
<dbReference type="CDD" id="cd00054">
    <property type="entry name" value="EGF_CA"/>
    <property type="match status" value="5"/>
</dbReference>
<feature type="domain" description="CUB" evidence="29">
    <location>
        <begin position="3069"/>
        <end position="3181"/>
    </location>
</feature>
<dbReference type="GO" id="GO:0015031">
    <property type="term" value="P:protein transport"/>
    <property type="evidence" value="ECO:0007669"/>
    <property type="project" value="UniProtKB-KW"/>
</dbReference>
<evidence type="ECO:0000256" key="21">
    <source>
        <dbReference type="ARBA" id="ARBA00023285"/>
    </source>
</evidence>
<dbReference type="GO" id="GO:0005886">
    <property type="term" value="C:plasma membrane"/>
    <property type="evidence" value="ECO:0007669"/>
    <property type="project" value="UniProtKB-SubCell"/>
</dbReference>
<evidence type="ECO:0000259" key="29">
    <source>
        <dbReference type="PROSITE" id="PS01180"/>
    </source>
</evidence>
<dbReference type="GO" id="GO:0005765">
    <property type="term" value="C:lysosomal membrane"/>
    <property type="evidence" value="ECO:0007669"/>
    <property type="project" value="UniProtKB-SubCell"/>
</dbReference>
<dbReference type="InterPro" id="IPR024731">
    <property type="entry name" value="NELL2-like_EGF"/>
</dbReference>
<evidence type="ECO:0000256" key="14">
    <source>
        <dbReference type="ARBA" id="ARBA00023098"/>
    </source>
</evidence>
<keyword evidence="17" id="KW-1207">Sterol metabolism</keyword>
<feature type="domain" description="CUB" evidence="29">
    <location>
        <begin position="1605"/>
        <end position="1719"/>
    </location>
</feature>
<feature type="domain" description="CUB" evidence="29">
    <location>
        <begin position="2764"/>
        <end position="2836"/>
    </location>
</feature>
<evidence type="ECO:0000256" key="13">
    <source>
        <dbReference type="ARBA" id="ARBA00022927"/>
    </source>
</evidence>
<feature type="disulfide bond" evidence="26">
    <location>
        <begin position="1720"/>
        <end position="1747"/>
    </location>
</feature>
<feature type="domain" description="CUB" evidence="29">
    <location>
        <begin position="3188"/>
        <end position="3302"/>
    </location>
</feature>
<feature type="disulfide bond" evidence="27">
    <location>
        <begin position="539"/>
        <end position="548"/>
    </location>
</feature>
<organism evidence="31 32">
    <name type="scientific">Mizuhopecten yessoensis</name>
    <name type="common">Japanese scallop</name>
    <name type="synonym">Patinopecten yessoensis</name>
    <dbReference type="NCBI Taxonomy" id="6573"/>
    <lineage>
        <taxon>Eukaryota</taxon>
        <taxon>Metazoa</taxon>
        <taxon>Spiralia</taxon>
        <taxon>Lophotrochozoa</taxon>
        <taxon>Mollusca</taxon>
        <taxon>Bivalvia</taxon>
        <taxon>Autobranchia</taxon>
        <taxon>Pteriomorphia</taxon>
        <taxon>Pectinida</taxon>
        <taxon>Pectinoidea</taxon>
        <taxon>Pectinidae</taxon>
        <taxon>Mizuhopecten</taxon>
    </lineage>
</organism>
<dbReference type="SMART" id="SM00042">
    <property type="entry name" value="CUB"/>
    <property type="match status" value="25"/>
</dbReference>
<dbReference type="SMART" id="SM00179">
    <property type="entry name" value="EGF_CA"/>
    <property type="match status" value="7"/>
</dbReference>
<protein>
    <recommendedName>
        <fullName evidence="23">Cubilin</fullName>
    </recommendedName>
</protein>
<feature type="domain" description="CUB" evidence="29">
    <location>
        <begin position="2407"/>
        <end position="2521"/>
    </location>
</feature>
<keyword evidence="4" id="KW-1003">Cell membrane</keyword>
<keyword evidence="5 27" id="KW-0245">EGF-like domain</keyword>
<evidence type="ECO:0000256" key="8">
    <source>
        <dbReference type="ARBA" id="ARBA00022628"/>
    </source>
</evidence>
<dbReference type="CDD" id="cd22201">
    <property type="entry name" value="cubilin_NTD"/>
    <property type="match status" value="1"/>
</dbReference>
<dbReference type="GO" id="GO:0005768">
    <property type="term" value="C:endosome"/>
    <property type="evidence" value="ECO:0007669"/>
    <property type="project" value="UniProtKB-SubCell"/>
</dbReference>
<dbReference type="InterPro" id="IPR000742">
    <property type="entry name" value="EGF"/>
</dbReference>
<dbReference type="GO" id="GO:0005509">
    <property type="term" value="F:calcium ion binding"/>
    <property type="evidence" value="ECO:0007669"/>
    <property type="project" value="InterPro"/>
</dbReference>
<dbReference type="CDD" id="cd00041">
    <property type="entry name" value="CUB"/>
    <property type="match status" value="25"/>
</dbReference>
<dbReference type="PROSITE" id="PS01186">
    <property type="entry name" value="EGF_2"/>
    <property type="match status" value="1"/>
</dbReference>
<dbReference type="InterPro" id="IPR013032">
    <property type="entry name" value="EGF-like_CS"/>
</dbReference>
<keyword evidence="16 27" id="KW-1015">Disulfide bond</keyword>
<feature type="domain" description="CUB" evidence="29">
    <location>
        <begin position="1488"/>
        <end position="1601"/>
    </location>
</feature>
<evidence type="ECO:0000256" key="6">
    <source>
        <dbReference type="ARBA" id="ARBA00022548"/>
    </source>
</evidence>
<dbReference type="FunFam" id="2.10.25.10:FF:000143">
    <property type="entry name" value="Protein crumbs 1"/>
    <property type="match status" value="1"/>
</dbReference>
<keyword evidence="15" id="KW-0472">Membrane</keyword>
<dbReference type="GO" id="GO:0008203">
    <property type="term" value="P:cholesterol metabolic process"/>
    <property type="evidence" value="ECO:0007669"/>
    <property type="project" value="UniProtKB-KW"/>
</dbReference>
<dbReference type="FunFam" id="2.60.120.290:FF:000013">
    <property type="entry name" value="Membrane frizzled-related protein"/>
    <property type="match status" value="18"/>
</dbReference>
<reference evidence="31 32" key="1">
    <citation type="journal article" date="2017" name="Nat. Ecol. Evol.">
        <title>Scallop genome provides insights into evolution of bilaterian karyotype and development.</title>
        <authorList>
            <person name="Wang S."/>
            <person name="Zhang J."/>
            <person name="Jiao W."/>
            <person name="Li J."/>
            <person name="Xun X."/>
            <person name="Sun Y."/>
            <person name="Guo X."/>
            <person name="Huan P."/>
            <person name="Dong B."/>
            <person name="Zhang L."/>
            <person name="Hu X."/>
            <person name="Sun X."/>
            <person name="Wang J."/>
            <person name="Zhao C."/>
            <person name="Wang Y."/>
            <person name="Wang D."/>
            <person name="Huang X."/>
            <person name="Wang R."/>
            <person name="Lv J."/>
            <person name="Li Y."/>
            <person name="Zhang Z."/>
            <person name="Liu B."/>
            <person name="Lu W."/>
            <person name="Hui Y."/>
            <person name="Liang J."/>
            <person name="Zhou Z."/>
            <person name="Hou R."/>
            <person name="Li X."/>
            <person name="Liu Y."/>
            <person name="Li H."/>
            <person name="Ning X."/>
            <person name="Lin Y."/>
            <person name="Zhao L."/>
            <person name="Xing Q."/>
            <person name="Dou J."/>
            <person name="Li Y."/>
            <person name="Mao J."/>
            <person name="Guo H."/>
            <person name="Dou H."/>
            <person name="Li T."/>
            <person name="Mu C."/>
            <person name="Jiang W."/>
            <person name="Fu Q."/>
            <person name="Fu X."/>
            <person name="Miao Y."/>
            <person name="Liu J."/>
            <person name="Yu Q."/>
            <person name="Li R."/>
            <person name="Liao H."/>
            <person name="Li X."/>
            <person name="Kong Y."/>
            <person name="Jiang Z."/>
            <person name="Chourrout D."/>
            <person name="Li R."/>
            <person name="Bao Z."/>
        </authorList>
    </citation>
    <scope>NUCLEOTIDE SEQUENCE [LARGE SCALE GENOMIC DNA]</scope>
    <source>
        <strain evidence="31 32">PY_sf001</strain>
    </source>
</reference>
<dbReference type="PROSITE" id="PS00010">
    <property type="entry name" value="ASX_HYDROXYL"/>
    <property type="match status" value="3"/>
</dbReference>
<dbReference type="PANTHER" id="PTHR24251">
    <property type="entry name" value="OVOCHYMASE-RELATED"/>
    <property type="match status" value="1"/>
</dbReference>
<evidence type="ECO:0000256" key="18">
    <source>
        <dbReference type="ARBA" id="ARBA00023180"/>
    </source>
</evidence>